<dbReference type="AlphaFoldDB" id="A0A9N9S038"/>
<feature type="compositionally biased region" description="Low complexity" evidence="6">
    <location>
        <begin position="115"/>
        <end position="125"/>
    </location>
</feature>
<accession>A0A9N9S038</accession>
<dbReference type="GO" id="GO:0090575">
    <property type="term" value="C:RNA polymerase II transcription regulator complex"/>
    <property type="evidence" value="ECO:0007669"/>
    <property type="project" value="TreeGrafter"/>
</dbReference>
<evidence type="ECO:0000256" key="1">
    <source>
        <dbReference type="ARBA" id="ARBA00010940"/>
    </source>
</evidence>
<keyword evidence="4 5" id="KW-0804">Transcription</keyword>
<evidence type="ECO:0000256" key="3">
    <source>
        <dbReference type="ARBA" id="ARBA00023125"/>
    </source>
</evidence>
<dbReference type="GO" id="GO:0000981">
    <property type="term" value="F:DNA-binding transcription factor activity, RNA polymerase II-specific"/>
    <property type="evidence" value="ECO:0007669"/>
    <property type="project" value="TreeGrafter"/>
</dbReference>
<dbReference type="GO" id="GO:0000978">
    <property type="term" value="F:RNA polymerase II cis-regulatory region sequence-specific DNA binding"/>
    <property type="evidence" value="ECO:0007669"/>
    <property type="project" value="InterPro"/>
</dbReference>
<feature type="domain" description="E2F/DP family winged-helix DNA-binding" evidence="7">
    <location>
        <begin position="130"/>
        <end position="195"/>
    </location>
</feature>
<dbReference type="Gene3D" id="6.10.250.540">
    <property type="match status" value="1"/>
</dbReference>
<name>A0A9N9S038_9DIPT</name>
<comment type="similarity">
    <text evidence="1 5">Belongs to the E2F/DP family.</text>
</comment>
<evidence type="ECO:0000256" key="2">
    <source>
        <dbReference type="ARBA" id="ARBA00023015"/>
    </source>
</evidence>
<feature type="compositionally biased region" description="Low complexity" evidence="6">
    <location>
        <begin position="59"/>
        <end position="73"/>
    </location>
</feature>
<evidence type="ECO:0000256" key="6">
    <source>
        <dbReference type="SAM" id="MobiDB-lite"/>
    </source>
</evidence>
<feature type="compositionally biased region" description="Low complexity" evidence="6">
    <location>
        <begin position="89"/>
        <end position="102"/>
    </location>
</feature>
<protein>
    <recommendedName>
        <fullName evidence="7">E2F/DP family winged-helix DNA-binding domain-containing protein</fullName>
    </recommendedName>
</protein>
<reference evidence="8" key="1">
    <citation type="submission" date="2022-01" db="EMBL/GenBank/DDBJ databases">
        <authorList>
            <person name="King R."/>
        </authorList>
    </citation>
    <scope>NUCLEOTIDE SEQUENCE</scope>
</reference>
<dbReference type="InterPro" id="IPR036390">
    <property type="entry name" value="WH_DNA-bd_sf"/>
</dbReference>
<keyword evidence="3 5" id="KW-0238">DNA-binding</keyword>
<evidence type="ECO:0000313" key="8">
    <source>
        <dbReference type="EMBL" id="CAG9806635.1"/>
    </source>
</evidence>
<dbReference type="EMBL" id="OU895879">
    <property type="protein sequence ID" value="CAG9806635.1"/>
    <property type="molecule type" value="Genomic_DNA"/>
</dbReference>
<reference evidence="8" key="2">
    <citation type="submission" date="2022-10" db="EMBL/GenBank/DDBJ databases">
        <authorList>
            <consortium name="ENA_rothamsted_submissions"/>
            <consortium name="culmorum"/>
            <person name="King R."/>
        </authorList>
    </citation>
    <scope>NUCLEOTIDE SEQUENCE</scope>
</reference>
<feature type="region of interest" description="Disordered" evidence="6">
    <location>
        <begin position="379"/>
        <end position="437"/>
    </location>
</feature>
<dbReference type="FunFam" id="1.10.10.10:FF:000008">
    <property type="entry name" value="E2F transcription factor 1"/>
    <property type="match status" value="1"/>
</dbReference>
<feature type="region of interest" description="Disordered" evidence="6">
    <location>
        <begin position="56"/>
        <end position="125"/>
    </location>
</feature>
<dbReference type="SMART" id="SM01372">
    <property type="entry name" value="E2F_TDP"/>
    <property type="match status" value="1"/>
</dbReference>
<evidence type="ECO:0000313" key="9">
    <source>
        <dbReference type="Proteomes" id="UP001153620"/>
    </source>
</evidence>
<sequence length="505" mass="56214">MSHSPTTSSLHSLLDHGYASQMAMPVQKRAYQKIPVAAKQEAAQITTFYRTIKRQLPPSNNINSTNSSQQSSNAKLSPPVKMARKNARTSISPAKSTASSSSGKKYHNGGRGSSRHSVGSTSTFSDTGTRYDTSLGLLTRKFIDLLENSSDGVIDLNVASVQLNVQKRRIYDITNVLEGIGILEKKVKNVIQWKRGNSFNNLDRVTLMRHDLDELKENERQLDSLIDTMKEASKRQNEARYAYVTCHDLHNIDMYKDQMIMVVKAPSESQLILMDGDPPPVVLKSEKDEIDIFFCPDPSSGNSGLHSAAPDDSDDDLPKLSTHSRRSTSSTSTSAKKRGLGSAQRNLSKAFDEMPPSKINNINSCSTSKNNLFNSFNATVEREVKQEPIDEQSSNNDTEEEDIPKAFRTSAIKTQKDLMLNSDEPTEESEQSSEIKKDVKLSIFSPQKSQCGSAQKWEMPDIGSFSPSFFLGSTDDRFFQLEPEAEYNFLLSDTEGIADLFDYKI</sequence>
<dbReference type="PANTHER" id="PTHR12081:SF18">
    <property type="entry name" value="TRANSCRIPTION FACTOR E2F2-RELATED"/>
    <property type="match status" value="1"/>
</dbReference>
<dbReference type="GO" id="GO:0046983">
    <property type="term" value="F:protein dimerization activity"/>
    <property type="evidence" value="ECO:0007669"/>
    <property type="project" value="InterPro"/>
</dbReference>
<evidence type="ECO:0000259" key="7">
    <source>
        <dbReference type="SMART" id="SM01372"/>
    </source>
</evidence>
<dbReference type="InterPro" id="IPR003316">
    <property type="entry name" value="E2F_WHTH_DNA-bd_dom"/>
</dbReference>
<dbReference type="SUPFAM" id="SSF46785">
    <property type="entry name" value="Winged helix' DNA-binding domain"/>
    <property type="match status" value="1"/>
</dbReference>
<dbReference type="OrthoDB" id="1743261at2759"/>
<gene>
    <name evidence="8" type="ORF">CHIRRI_LOCUS9490</name>
</gene>
<dbReference type="InterPro" id="IPR036388">
    <property type="entry name" value="WH-like_DNA-bd_sf"/>
</dbReference>
<dbReference type="InterPro" id="IPR037241">
    <property type="entry name" value="E2F-DP_heterodim"/>
</dbReference>
<proteinExistence type="inferred from homology"/>
<organism evidence="8 9">
    <name type="scientific">Chironomus riparius</name>
    <dbReference type="NCBI Taxonomy" id="315576"/>
    <lineage>
        <taxon>Eukaryota</taxon>
        <taxon>Metazoa</taxon>
        <taxon>Ecdysozoa</taxon>
        <taxon>Arthropoda</taxon>
        <taxon>Hexapoda</taxon>
        <taxon>Insecta</taxon>
        <taxon>Pterygota</taxon>
        <taxon>Neoptera</taxon>
        <taxon>Endopterygota</taxon>
        <taxon>Diptera</taxon>
        <taxon>Nematocera</taxon>
        <taxon>Chironomoidea</taxon>
        <taxon>Chironomidae</taxon>
        <taxon>Chironominae</taxon>
        <taxon>Chironomus</taxon>
    </lineage>
</organism>
<dbReference type="Pfam" id="PF16421">
    <property type="entry name" value="E2F_CC-MB"/>
    <property type="match status" value="1"/>
</dbReference>
<keyword evidence="2 5" id="KW-0805">Transcription regulation</keyword>
<dbReference type="SUPFAM" id="SSF144074">
    <property type="entry name" value="E2F-DP heterodimerization region"/>
    <property type="match status" value="1"/>
</dbReference>
<dbReference type="InterPro" id="IPR032198">
    <property type="entry name" value="E2F_CC-MB"/>
</dbReference>
<evidence type="ECO:0000256" key="4">
    <source>
        <dbReference type="ARBA" id="ARBA00023163"/>
    </source>
</evidence>
<evidence type="ECO:0000256" key="5">
    <source>
        <dbReference type="RuleBase" id="RU003796"/>
    </source>
</evidence>
<comment type="subcellular location">
    <subcellularLocation>
        <location evidence="5">Nucleus</location>
    </subcellularLocation>
</comment>
<dbReference type="PANTHER" id="PTHR12081">
    <property type="entry name" value="TRANSCRIPTION FACTOR E2F"/>
    <property type="match status" value="1"/>
</dbReference>
<dbReference type="Pfam" id="PF02319">
    <property type="entry name" value="WHD_E2F_TDP"/>
    <property type="match status" value="1"/>
</dbReference>
<keyword evidence="9" id="KW-1185">Reference proteome</keyword>
<dbReference type="InterPro" id="IPR015633">
    <property type="entry name" value="E2F"/>
</dbReference>
<dbReference type="Proteomes" id="UP001153620">
    <property type="component" value="Chromosome 3"/>
</dbReference>
<dbReference type="Gene3D" id="1.10.10.10">
    <property type="entry name" value="Winged helix-like DNA-binding domain superfamily/Winged helix DNA-binding domain"/>
    <property type="match status" value="1"/>
</dbReference>
<keyword evidence="5" id="KW-0539">Nucleus</keyword>
<feature type="region of interest" description="Disordered" evidence="6">
    <location>
        <begin position="295"/>
        <end position="344"/>
    </location>
</feature>